<reference evidence="2" key="1">
    <citation type="submission" date="2021-01" db="EMBL/GenBank/DDBJ databases">
        <authorList>
            <person name="Corre E."/>
            <person name="Pelletier E."/>
            <person name="Niang G."/>
            <person name="Scheremetjew M."/>
            <person name="Finn R."/>
            <person name="Kale V."/>
            <person name="Holt S."/>
            <person name="Cochrane G."/>
            <person name="Meng A."/>
            <person name="Brown T."/>
            <person name="Cohen L."/>
        </authorList>
    </citation>
    <scope>NUCLEOTIDE SEQUENCE</scope>
    <source>
        <strain evidence="2">CCMP1320</strain>
    </source>
</reference>
<feature type="compositionally biased region" description="Low complexity" evidence="1">
    <location>
        <begin position="61"/>
        <end position="97"/>
    </location>
</feature>
<evidence type="ECO:0000313" key="2">
    <source>
        <dbReference type="EMBL" id="CAE0499930.1"/>
    </source>
</evidence>
<accession>A0A7S3R209</accession>
<name>A0A7S3R209_DUNTE</name>
<feature type="region of interest" description="Disordered" evidence="1">
    <location>
        <begin position="48"/>
        <end position="133"/>
    </location>
</feature>
<dbReference type="AlphaFoldDB" id="A0A7S3R209"/>
<protein>
    <submittedName>
        <fullName evidence="2">Uncharacterized protein</fullName>
    </submittedName>
</protein>
<sequence>MWLPDFFEYGIAKYFRRSETVTFTAGPTGAALLVCEVSDVAVMLHQETAPQGSPAPPPAGTFPTPNTPQQQQQADTAAAQASGLQGGLVTAPGAFFAFPPPGQEAGEAEGTRGGAGQGVVSTPTGPRSATDEGAISTPAAAAAAAKAAVSGLLQRAKSTRWNV</sequence>
<dbReference type="EMBL" id="HBIP01024945">
    <property type="protein sequence ID" value="CAE0499930.1"/>
    <property type="molecule type" value="Transcribed_RNA"/>
</dbReference>
<gene>
    <name evidence="2" type="ORF">DTER00134_LOCUS15003</name>
</gene>
<organism evidence="2">
    <name type="scientific">Dunaliella tertiolecta</name>
    <name type="common">Green alga</name>
    <dbReference type="NCBI Taxonomy" id="3047"/>
    <lineage>
        <taxon>Eukaryota</taxon>
        <taxon>Viridiplantae</taxon>
        <taxon>Chlorophyta</taxon>
        <taxon>core chlorophytes</taxon>
        <taxon>Chlorophyceae</taxon>
        <taxon>CS clade</taxon>
        <taxon>Chlamydomonadales</taxon>
        <taxon>Dunaliellaceae</taxon>
        <taxon>Dunaliella</taxon>
    </lineage>
</organism>
<proteinExistence type="predicted"/>
<evidence type="ECO:0000256" key="1">
    <source>
        <dbReference type="SAM" id="MobiDB-lite"/>
    </source>
</evidence>